<reference evidence="2 3" key="1">
    <citation type="submission" date="2024-02" db="EMBL/GenBank/DDBJ databases">
        <title>De novo assembly and annotation of 12 fungi associated with fruit tree decline syndrome in Ontario, Canada.</title>
        <authorList>
            <person name="Sulman M."/>
            <person name="Ellouze W."/>
            <person name="Ilyukhin E."/>
        </authorList>
    </citation>
    <scope>NUCLEOTIDE SEQUENCE [LARGE SCALE GENOMIC DNA]</scope>
    <source>
        <strain evidence="2 3">M42-189</strain>
    </source>
</reference>
<accession>A0ABR3RUE4</accession>
<evidence type="ECO:0000313" key="3">
    <source>
        <dbReference type="Proteomes" id="UP001521785"/>
    </source>
</evidence>
<comment type="caution">
    <text evidence="2">The sequence shown here is derived from an EMBL/GenBank/DDBJ whole genome shotgun (WGS) entry which is preliminary data.</text>
</comment>
<protein>
    <submittedName>
        <fullName evidence="2">Uncharacterized protein</fullName>
    </submittedName>
</protein>
<sequence length="541" mass="59469">MTARGCSRSPSQRPQQFNMRSDPAATEVATLYDPAGLSSGMASEQMARDQDATTPGVPTVCDWDIDPLLLEEDEETSAQPLSKDEAILASELQSFNRSAFPASTPAPSPVFSMQGEANIDTNIQQEITSTLEQELFGDAPTTLDATMQSHYRADPAEPSYLLTPDTSFTFIPPVDHNIWEDVTAEHETGLFGHEMLPFSHGTGPDDPEWFQNEATPGAEGLPFDPSLPDNYTALTVPTFGPTSNISTFLEFDGVLGEDMTFFTQAIMAGDDEVPTDQAPSSEQLDGTSPLFQVVLHSELPRPSMEELDAALRDAKIPDHSIRQAMNLARRAQIAHSQSSHADTSNVMAALPTPPTMPPRKKLKLEHHANPTRGSTTPVNYHSITPASGLIRDAAEPHPDDYSTGALIYRVATSPLGIQFPFTIKDHFDMIGGCLHDQFVIELNRKLRHGLDLHGLSLIRNLSQDDAGTDEKLYRIIGFTKKGLQAQIDWTFCTEHLDLLGRLNMDDPDLDLEDMDRLVKATGVWHVQQWQLAHPGQDRGAH</sequence>
<name>A0ABR3RUE4_9PLEO</name>
<evidence type="ECO:0000313" key="2">
    <source>
        <dbReference type="EMBL" id="KAL1608025.1"/>
    </source>
</evidence>
<feature type="compositionally biased region" description="Polar residues" evidence="1">
    <location>
        <begin position="8"/>
        <end position="19"/>
    </location>
</feature>
<feature type="region of interest" description="Disordered" evidence="1">
    <location>
        <begin position="1"/>
        <end position="23"/>
    </location>
</feature>
<evidence type="ECO:0000256" key="1">
    <source>
        <dbReference type="SAM" id="MobiDB-lite"/>
    </source>
</evidence>
<keyword evidence="3" id="KW-1185">Reference proteome</keyword>
<proteinExistence type="predicted"/>
<dbReference type="EMBL" id="JAKJXO020000003">
    <property type="protein sequence ID" value="KAL1608025.1"/>
    <property type="molecule type" value="Genomic_DNA"/>
</dbReference>
<dbReference type="Proteomes" id="UP001521785">
    <property type="component" value="Unassembled WGS sequence"/>
</dbReference>
<gene>
    <name evidence="2" type="ORF">SLS60_002964</name>
</gene>
<feature type="region of interest" description="Disordered" evidence="1">
    <location>
        <begin position="35"/>
        <end position="59"/>
    </location>
</feature>
<organism evidence="2 3">
    <name type="scientific">Paraconiothyrium brasiliense</name>
    <dbReference type="NCBI Taxonomy" id="300254"/>
    <lineage>
        <taxon>Eukaryota</taxon>
        <taxon>Fungi</taxon>
        <taxon>Dikarya</taxon>
        <taxon>Ascomycota</taxon>
        <taxon>Pezizomycotina</taxon>
        <taxon>Dothideomycetes</taxon>
        <taxon>Pleosporomycetidae</taxon>
        <taxon>Pleosporales</taxon>
        <taxon>Massarineae</taxon>
        <taxon>Didymosphaeriaceae</taxon>
        <taxon>Paraconiothyrium</taxon>
    </lineage>
</organism>